<feature type="compositionally biased region" description="Basic and acidic residues" evidence="5">
    <location>
        <begin position="179"/>
        <end position="192"/>
    </location>
</feature>
<proteinExistence type="predicted"/>
<evidence type="ECO:0000259" key="7">
    <source>
        <dbReference type="PROSITE" id="PS51503"/>
    </source>
</evidence>
<evidence type="ECO:0000256" key="3">
    <source>
        <dbReference type="ARBA" id="ARBA00022989"/>
    </source>
</evidence>
<organism evidence="8 9">
    <name type="scientific">Penicillium canescens</name>
    <dbReference type="NCBI Taxonomy" id="5083"/>
    <lineage>
        <taxon>Eukaryota</taxon>
        <taxon>Fungi</taxon>
        <taxon>Dikarya</taxon>
        <taxon>Ascomycota</taxon>
        <taxon>Pezizomycotina</taxon>
        <taxon>Eurotiomycetes</taxon>
        <taxon>Eurotiomycetidae</taxon>
        <taxon>Eurotiales</taxon>
        <taxon>Aspergillaceae</taxon>
        <taxon>Penicillium</taxon>
    </lineage>
</organism>
<feature type="transmembrane region" description="Helical" evidence="6">
    <location>
        <begin position="20"/>
        <end position="38"/>
    </location>
</feature>
<accession>A0AAD6HYM1</accession>
<name>A0AAD6HYM1_PENCN</name>
<keyword evidence="3 6" id="KW-1133">Transmembrane helix</keyword>
<reference evidence="8" key="1">
    <citation type="journal article" date="2023" name="IMA Fungus">
        <title>Comparative genomic study of the Penicillium genus elucidates a diverse pangenome and 15 lateral gene transfer events.</title>
        <authorList>
            <person name="Petersen C."/>
            <person name="Sorensen T."/>
            <person name="Nielsen M.R."/>
            <person name="Sondergaard T.E."/>
            <person name="Sorensen J.L."/>
            <person name="Fitzpatrick D.A."/>
            <person name="Frisvad J.C."/>
            <person name="Nielsen K.L."/>
        </authorList>
    </citation>
    <scope>NUCLEOTIDE SEQUENCE</scope>
    <source>
        <strain evidence="8">IBT 15450</strain>
    </source>
</reference>
<dbReference type="Proteomes" id="UP001219568">
    <property type="component" value="Unassembled WGS sequence"/>
</dbReference>
<evidence type="ECO:0000313" key="8">
    <source>
        <dbReference type="EMBL" id="KAJ6022411.1"/>
    </source>
</evidence>
<feature type="compositionally biased region" description="Low complexity" evidence="5">
    <location>
        <begin position="196"/>
        <end position="206"/>
    </location>
</feature>
<feature type="region of interest" description="Disordered" evidence="5">
    <location>
        <begin position="179"/>
        <end position="272"/>
    </location>
</feature>
<dbReference type="Pfam" id="PF04588">
    <property type="entry name" value="HIG_1_N"/>
    <property type="match status" value="1"/>
</dbReference>
<evidence type="ECO:0000256" key="2">
    <source>
        <dbReference type="ARBA" id="ARBA00022692"/>
    </source>
</evidence>
<keyword evidence="9" id="KW-1185">Reference proteome</keyword>
<dbReference type="PROSITE" id="PS51503">
    <property type="entry name" value="HIG1"/>
    <property type="match status" value="1"/>
</dbReference>
<evidence type="ECO:0000256" key="4">
    <source>
        <dbReference type="ARBA" id="ARBA00023136"/>
    </source>
</evidence>
<sequence length="272" mass="30065">MKLLTKEEEDAHYRSVVKGGTIGGLTGLAGGVAGVLLASRRFHTIRNLTVPMKSFLVTSSGTFVGIIAADHASRDFEAKNNAERQWYDTREERLRAEEIRGLSFTDRAAAFARREKYKIISATWVASMVGSFVLVSRNPGLTGQQKLVQARVYAQGLTLGVLCASAAFEISDQRRGRGILDSKKQKGAKVEEVESPSHPASSSQDSDLWKDMVAAEEQRLSKKHQDLYEHHEKQQAKPGAQEKKAESKPAEEESKSDDSDDEKKDAESEKKN</sequence>
<evidence type="ECO:0000313" key="9">
    <source>
        <dbReference type="Proteomes" id="UP001219568"/>
    </source>
</evidence>
<evidence type="ECO:0000256" key="1">
    <source>
        <dbReference type="ARBA" id="ARBA00004173"/>
    </source>
</evidence>
<dbReference type="InterPro" id="IPR040153">
    <property type="entry name" value="Rcf2"/>
</dbReference>
<comment type="caution">
    <text evidence="8">The sequence shown here is derived from an EMBL/GenBank/DDBJ whole genome shotgun (WGS) entry which is preliminary data.</text>
</comment>
<evidence type="ECO:0000256" key="5">
    <source>
        <dbReference type="SAM" id="MobiDB-lite"/>
    </source>
</evidence>
<comment type="subcellular location">
    <subcellularLocation>
        <location evidence="1">Mitochondrion</location>
    </subcellularLocation>
</comment>
<dbReference type="InterPro" id="IPR007667">
    <property type="entry name" value="Hypoxia_induced_domain"/>
</dbReference>
<reference evidence="8" key="2">
    <citation type="submission" date="2023-01" db="EMBL/GenBank/DDBJ databases">
        <authorList>
            <person name="Petersen C."/>
        </authorList>
    </citation>
    <scope>NUCLEOTIDE SEQUENCE</scope>
    <source>
        <strain evidence="8">IBT 15450</strain>
    </source>
</reference>
<protein>
    <recommendedName>
        <fullName evidence="7">HIG1 domain-containing protein</fullName>
    </recommendedName>
</protein>
<evidence type="ECO:0000256" key="6">
    <source>
        <dbReference type="SAM" id="Phobius"/>
    </source>
</evidence>
<dbReference type="PANTHER" id="PTHR28018:SF3">
    <property type="entry name" value="RESPIRATORY SUPERCOMPLEX FACTOR 2, MITOCHONDRIAL"/>
    <property type="match status" value="1"/>
</dbReference>
<feature type="compositionally biased region" description="Basic and acidic residues" evidence="5">
    <location>
        <begin position="216"/>
        <end position="272"/>
    </location>
</feature>
<feature type="domain" description="HIG1" evidence="7">
    <location>
        <begin position="89"/>
        <end position="180"/>
    </location>
</feature>
<dbReference type="GO" id="GO:0005739">
    <property type="term" value="C:mitochondrion"/>
    <property type="evidence" value="ECO:0007669"/>
    <property type="project" value="UniProtKB-SubCell"/>
</dbReference>
<keyword evidence="2 6" id="KW-0812">Transmembrane</keyword>
<dbReference type="AlphaFoldDB" id="A0AAD6HYM1"/>
<keyword evidence="4 6" id="KW-0472">Membrane</keyword>
<gene>
    <name evidence="8" type="ORF">N7460_012806</name>
</gene>
<dbReference type="GO" id="GO:0033617">
    <property type="term" value="P:mitochondrial respiratory chain complex IV assembly"/>
    <property type="evidence" value="ECO:0007669"/>
    <property type="project" value="TreeGrafter"/>
</dbReference>
<dbReference type="PANTHER" id="PTHR28018">
    <property type="entry name" value="RESPIRATORY SUPERCOMPLEX FACTOR 2, MITOCHONDRIAL"/>
    <property type="match status" value="1"/>
</dbReference>
<dbReference type="EMBL" id="JAQJZL010000016">
    <property type="protein sequence ID" value="KAJ6022411.1"/>
    <property type="molecule type" value="Genomic_DNA"/>
</dbReference>